<evidence type="ECO:0000313" key="2">
    <source>
        <dbReference type="Proteomes" id="UP001550378"/>
    </source>
</evidence>
<dbReference type="RefSeq" id="WP_359658055.1">
    <property type="nucleotide sequence ID" value="NZ_JBEXZO010000028.1"/>
</dbReference>
<reference evidence="1 2" key="1">
    <citation type="submission" date="2024-06" db="EMBL/GenBank/DDBJ databases">
        <title>The Natural Products Discovery Center: Release of the First 8490 Sequenced Strains for Exploring Actinobacteria Biosynthetic Diversity.</title>
        <authorList>
            <person name="Kalkreuter E."/>
            <person name="Kautsar S.A."/>
            <person name="Yang D."/>
            <person name="Bader C.D."/>
            <person name="Teijaro C.N."/>
            <person name="Fluegel L."/>
            <person name="Davis C.M."/>
            <person name="Simpson J.R."/>
            <person name="Lauterbach L."/>
            <person name="Steele A.D."/>
            <person name="Gui C."/>
            <person name="Meng S."/>
            <person name="Li G."/>
            <person name="Viehrig K."/>
            <person name="Ye F."/>
            <person name="Su P."/>
            <person name="Kiefer A.F."/>
            <person name="Nichols A."/>
            <person name="Cepeda A.J."/>
            <person name="Yan W."/>
            <person name="Fan B."/>
            <person name="Jiang Y."/>
            <person name="Adhikari A."/>
            <person name="Zheng C.-J."/>
            <person name="Schuster L."/>
            <person name="Cowan T.M."/>
            <person name="Smanski M.J."/>
            <person name="Chevrette M.G."/>
            <person name="De Carvalho L.P.S."/>
            <person name="Shen B."/>
        </authorList>
    </citation>
    <scope>NUCLEOTIDE SEQUENCE [LARGE SCALE GENOMIC DNA]</scope>
    <source>
        <strain evidence="1 2">NPDC006337</strain>
    </source>
</reference>
<organism evidence="1 2">
    <name type="scientific">Streptomyces lavendulocolor</name>
    <dbReference type="NCBI Taxonomy" id="67316"/>
    <lineage>
        <taxon>Bacteria</taxon>
        <taxon>Bacillati</taxon>
        <taxon>Actinomycetota</taxon>
        <taxon>Actinomycetes</taxon>
        <taxon>Kitasatosporales</taxon>
        <taxon>Streptomycetaceae</taxon>
        <taxon>Streptomyces</taxon>
    </lineage>
</organism>
<dbReference type="EMBL" id="JBEXZR010000010">
    <property type="protein sequence ID" value="MEU0708396.1"/>
    <property type="molecule type" value="Genomic_DNA"/>
</dbReference>
<keyword evidence="2" id="KW-1185">Reference proteome</keyword>
<accession>A0ABV2W5I5</accession>
<evidence type="ECO:0000313" key="1">
    <source>
        <dbReference type="EMBL" id="MEU0708396.1"/>
    </source>
</evidence>
<name>A0ABV2W5I5_9ACTN</name>
<proteinExistence type="predicted"/>
<gene>
    <name evidence="1" type="ORF">ABZ508_13665</name>
</gene>
<dbReference type="Proteomes" id="UP001550378">
    <property type="component" value="Unassembled WGS sequence"/>
</dbReference>
<sequence>MTDTTARSDPRGVAFALLRMTAQDEATHHAAGGDGPPPANMTMYGTLTSALRTWQDSGTLRPNALLLIEWLATEWAGYRRQLLGQDQERFDSWLGKFGDEVSLGQRHAHPAGPTCMELLTVVALDRSGDRPQERAARLAIPFLGYLRAGSELEDAREIALSFALWAGADLSALMQDDADRIAGYTAARTR</sequence>
<comment type="caution">
    <text evidence="1">The sequence shown here is derived from an EMBL/GenBank/DDBJ whole genome shotgun (WGS) entry which is preliminary data.</text>
</comment>
<protein>
    <submittedName>
        <fullName evidence="1">Uncharacterized protein</fullName>
    </submittedName>
</protein>